<gene>
    <name evidence="1" type="ORF">L3556_04490</name>
</gene>
<name>A0ABT6EWU8_9SYNE</name>
<keyword evidence="2" id="KW-1185">Reference proteome</keyword>
<organism evidence="1 2">
    <name type="scientific">Candidatus Synechococcus calcipolaris G9</name>
    <dbReference type="NCBI Taxonomy" id="1497997"/>
    <lineage>
        <taxon>Bacteria</taxon>
        <taxon>Bacillati</taxon>
        <taxon>Cyanobacteriota</taxon>
        <taxon>Cyanophyceae</taxon>
        <taxon>Synechococcales</taxon>
        <taxon>Synechococcaceae</taxon>
        <taxon>Synechococcus</taxon>
    </lineage>
</organism>
<dbReference type="InterPro" id="IPR002636">
    <property type="entry name" value="DUF29"/>
</dbReference>
<proteinExistence type="predicted"/>
<dbReference type="Pfam" id="PF01724">
    <property type="entry name" value="DUF29"/>
    <property type="match status" value="1"/>
</dbReference>
<comment type="caution">
    <text evidence="1">The sequence shown here is derived from an EMBL/GenBank/DDBJ whole genome shotgun (WGS) entry which is preliminary data.</text>
</comment>
<dbReference type="EMBL" id="JAKKUT010000002">
    <property type="protein sequence ID" value="MDG2990197.1"/>
    <property type="molecule type" value="Genomic_DNA"/>
</dbReference>
<dbReference type="RefSeq" id="WP_277866112.1">
    <property type="nucleotide sequence ID" value="NZ_JAKKUT010000002.1"/>
</dbReference>
<dbReference type="Gene3D" id="1.20.1220.20">
    <property type="entry name" value="Uncharcterised protein PF01724"/>
    <property type="match status" value="1"/>
</dbReference>
<protein>
    <submittedName>
        <fullName evidence="1">DUF29 domain-containing protein</fullName>
    </submittedName>
</protein>
<dbReference type="Proteomes" id="UP001154265">
    <property type="component" value="Unassembled WGS sequence"/>
</dbReference>
<reference evidence="1" key="2">
    <citation type="submission" date="2022-01" db="EMBL/GenBank/DDBJ databases">
        <authorList>
            <person name="Zivanovic Y."/>
            <person name="Moreira D."/>
            <person name="Lopez-Garcia P."/>
        </authorList>
    </citation>
    <scope>NUCLEOTIDE SEQUENCE</scope>
    <source>
        <strain evidence="1">G9</strain>
    </source>
</reference>
<evidence type="ECO:0000313" key="2">
    <source>
        <dbReference type="Proteomes" id="UP001154265"/>
    </source>
</evidence>
<dbReference type="PANTHER" id="PTHR34235">
    <property type="entry name" value="SLR1203 PROTEIN-RELATED"/>
    <property type="match status" value="1"/>
</dbReference>
<dbReference type="PANTHER" id="PTHR34235:SF4">
    <property type="entry name" value="SLR0291 PROTEIN"/>
    <property type="match status" value="1"/>
</dbReference>
<evidence type="ECO:0000313" key="1">
    <source>
        <dbReference type="EMBL" id="MDG2990197.1"/>
    </source>
</evidence>
<accession>A0ABT6EWU8</accession>
<sequence>MTVLPLSPSLYDRDYALWIEDTLTHLRNRDGTSLDWQNLVEEMDALGKSQKREIESRLRVLLTHLLKRCYVPSPEDYRGWQNTIAEQRSELELLLKQSPSLKAYFLNVLPPAYAYADQRVRADYPHIPFPQVCPFELDMEIIGDRRFW</sequence>
<reference evidence="1" key="1">
    <citation type="journal article" date="2022" name="Genome Biol. Evol.">
        <title>A New Gene Family Diagnostic for Intracellular Biomineralization of Amorphous Ca Carbonates by Cyanobacteria.</title>
        <authorList>
            <person name="Benzerara K."/>
            <person name="Duprat E."/>
            <person name="Bitard-Feildel T."/>
            <person name="Caumes G."/>
            <person name="Cassier-Chauvat C."/>
            <person name="Chauvat F."/>
            <person name="Dezi M."/>
            <person name="Diop S.I."/>
            <person name="Gaschignard G."/>
            <person name="Gorgen S."/>
            <person name="Gugger M."/>
            <person name="Lopez-Garcia P."/>
            <person name="Millet M."/>
            <person name="Skouri-Panet F."/>
            <person name="Moreira D."/>
            <person name="Callebaut I."/>
        </authorList>
    </citation>
    <scope>NUCLEOTIDE SEQUENCE</scope>
    <source>
        <strain evidence="1">G9</strain>
    </source>
</reference>